<comment type="caution">
    <text evidence="1">The sequence shown here is derived from an EMBL/GenBank/DDBJ whole genome shotgun (WGS) entry which is preliminary data.</text>
</comment>
<organism evidence="1 2">
    <name type="scientific">Lasiodiplodia hormozganensis</name>
    <dbReference type="NCBI Taxonomy" id="869390"/>
    <lineage>
        <taxon>Eukaryota</taxon>
        <taxon>Fungi</taxon>
        <taxon>Dikarya</taxon>
        <taxon>Ascomycota</taxon>
        <taxon>Pezizomycotina</taxon>
        <taxon>Dothideomycetes</taxon>
        <taxon>Dothideomycetes incertae sedis</taxon>
        <taxon>Botryosphaeriales</taxon>
        <taxon>Botryosphaeriaceae</taxon>
        <taxon>Lasiodiplodia</taxon>
    </lineage>
</organism>
<evidence type="ECO:0000313" key="1">
    <source>
        <dbReference type="EMBL" id="KAK0642287.1"/>
    </source>
</evidence>
<sequence>MAQRAAVKTTFEVSRTIQPIYVGGSVALSRNGRILATCLGEDALLTDLATGTELGRIEGNRTEKFSLRYV</sequence>
<dbReference type="AlphaFoldDB" id="A0AA39XXU6"/>
<gene>
    <name evidence="1" type="ORF">DIS24_g9160</name>
</gene>
<accession>A0AA39XXU6</accession>
<keyword evidence="2" id="KW-1185">Reference proteome</keyword>
<proteinExistence type="predicted"/>
<protein>
    <submittedName>
        <fullName evidence="1">Uncharacterized protein</fullName>
    </submittedName>
</protein>
<name>A0AA39XXU6_9PEZI</name>
<dbReference type="EMBL" id="JAUJDW010000077">
    <property type="protein sequence ID" value="KAK0642287.1"/>
    <property type="molecule type" value="Genomic_DNA"/>
</dbReference>
<reference evidence="1" key="1">
    <citation type="submission" date="2023-06" db="EMBL/GenBank/DDBJ databases">
        <title>Multi-omics analyses reveal the molecular pathogenesis toolkit of Lasiodiplodia hormozganensis, a cross-kingdom pathogen.</title>
        <authorList>
            <person name="Felix C."/>
            <person name="Meneses R."/>
            <person name="Goncalves M.F.M."/>
            <person name="Tilleman L."/>
            <person name="Duarte A.S."/>
            <person name="Jorrin-Novo J.V."/>
            <person name="Van De Peer Y."/>
            <person name="Deforce D."/>
            <person name="Van Nieuwerburgh F."/>
            <person name="Esteves A.C."/>
            <person name="Alves A."/>
        </authorList>
    </citation>
    <scope>NUCLEOTIDE SEQUENCE</scope>
    <source>
        <strain evidence="1">CBS 339.90</strain>
    </source>
</reference>
<evidence type="ECO:0000313" key="2">
    <source>
        <dbReference type="Proteomes" id="UP001175001"/>
    </source>
</evidence>
<dbReference type="Proteomes" id="UP001175001">
    <property type="component" value="Unassembled WGS sequence"/>
</dbReference>